<feature type="non-terminal residue" evidence="1">
    <location>
        <position position="43"/>
    </location>
</feature>
<dbReference type="EMBL" id="KI677520">
    <property type="protein sequence ID" value="ETM02009.1"/>
    <property type="molecule type" value="Genomic_DNA"/>
</dbReference>
<gene>
    <name evidence="1" type="ORF">L917_01463</name>
</gene>
<proteinExistence type="predicted"/>
<organism evidence="1">
    <name type="scientific">Phytophthora nicotianae</name>
    <name type="common">Potato buckeye rot agent</name>
    <name type="synonym">Phytophthora parasitica</name>
    <dbReference type="NCBI Taxonomy" id="4792"/>
    <lineage>
        <taxon>Eukaryota</taxon>
        <taxon>Sar</taxon>
        <taxon>Stramenopiles</taxon>
        <taxon>Oomycota</taxon>
        <taxon>Peronosporomycetes</taxon>
        <taxon>Peronosporales</taxon>
        <taxon>Peronosporaceae</taxon>
        <taxon>Phytophthora</taxon>
    </lineage>
</organism>
<protein>
    <submittedName>
        <fullName evidence="1">Uncharacterized protein</fullName>
    </submittedName>
</protein>
<evidence type="ECO:0000313" key="1">
    <source>
        <dbReference type="EMBL" id="ETM02009.1"/>
    </source>
</evidence>
<dbReference type="Proteomes" id="UP000054423">
    <property type="component" value="Unassembled WGS sequence"/>
</dbReference>
<dbReference type="AlphaFoldDB" id="W2LWW9"/>
<reference evidence="1" key="1">
    <citation type="submission" date="2013-11" db="EMBL/GenBank/DDBJ databases">
        <title>The Genome Sequence of Phytophthora parasitica CHvinca01.</title>
        <authorList>
            <consortium name="The Broad Institute Genomics Platform"/>
            <person name="Russ C."/>
            <person name="Tyler B."/>
            <person name="Panabieres F."/>
            <person name="Shan W."/>
            <person name="Tripathy S."/>
            <person name="Grunwald N."/>
            <person name="Machado M."/>
            <person name="Johnson C.S."/>
            <person name="Arredondo F."/>
            <person name="Hong C."/>
            <person name="Coffey M."/>
            <person name="Young S.K."/>
            <person name="Zeng Q."/>
            <person name="Gargeya S."/>
            <person name="Fitzgerald M."/>
            <person name="Abouelleil A."/>
            <person name="Alvarado L."/>
            <person name="Chapman S.B."/>
            <person name="Gainer-Dewar J."/>
            <person name="Goldberg J."/>
            <person name="Griggs A."/>
            <person name="Gujja S."/>
            <person name="Hansen M."/>
            <person name="Howarth C."/>
            <person name="Imamovic A."/>
            <person name="Ireland A."/>
            <person name="Larimer J."/>
            <person name="McCowan C."/>
            <person name="Murphy C."/>
            <person name="Pearson M."/>
            <person name="Poon T.W."/>
            <person name="Priest M."/>
            <person name="Roberts A."/>
            <person name="Saif S."/>
            <person name="Shea T."/>
            <person name="Sykes S."/>
            <person name="Wortman J."/>
            <person name="Nusbaum C."/>
            <person name="Birren B."/>
        </authorList>
    </citation>
    <scope>NUCLEOTIDE SEQUENCE [LARGE SCALE GENOMIC DNA]</scope>
    <source>
        <strain evidence="1">CHvinca01</strain>
    </source>
</reference>
<accession>W2LWW9</accession>
<sequence length="43" mass="5253">MEREFDNRMPPFVQQWHNECSSQRVEWNIDLRASEEPLCPHLP</sequence>
<name>W2LWW9_PHYNI</name>